<keyword evidence="3" id="KW-0547">Nucleotide-binding</keyword>
<dbReference type="Pfam" id="PF07005">
    <property type="entry name" value="SBD_N"/>
    <property type="match status" value="1"/>
</dbReference>
<evidence type="ECO:0008006" key="11">
    <source>
        <dbReference type="Google" id="ProtNLM"/>
    </source>
</evidence>
<feature type="domain" description="Four-carbon acid sugar kinase N-terminal" evidence="7">
    <location>
        <begin position="39"/>
        <end position="281"/>
    </location>
</feature>
<evidence type="ECO:0000256" key="3">
    <source>
        <dbReference type="ARBA" id="ARBA00022741"/>
    </source>
</evidence>
<keyword evidence="6" id="KW-0119">Carbohydrate metabolism</keyword>
<dbReference type="EMBL" id="FCOW01000025">
    <property type="protein sequence ID" value="CVK20924.1"/>
    <property type="molecule type" value="Genomic_DNA"/>
</dbReference>
<evidence type="ECO:0000256" key="6">
    <source>
        <dbReference type="ARBA" id="ARBA00023277"/>
    </source>
</evidence>
<dbReference type="InterPro" id="IPR037051">
    <property type="entry name" value="4-carb_acid_sugar_kinase_N_sf"/>
</dbReference>
<keyword evidence="10" id="KW-1185">Reference proteome</keyword>
<keyword evidence="2" id="KW-0808">Transferase</keyword>
<dbReference type="InterPro" id="IPR042213">
    <property type="entry name" value="NBD_C_sf"/>
</dbReference>
<evidence type="ECO:0000259" key="7">
    <source>
        <dbReference type="Pfam" id="PF07005"/>
    </source>
</evidence>
<gene>
    <name evidence="9" type="ORF">SSPH_03596</name>
</gene>
<evidence type="ECO:0000256" key="4">
    <source>
        <dbReference type="ARBA" id="ARBA00022777"/>
    </source>
</evidence>
<proteinExistence type="inferred from homology"/>
<organism evidence="9 10">
    <name type="scientific">Sporomusa sphaeroides DSM 2875</name>
    <dbReference type="NCBI Taxonomy" id="1337886"/>
    <lineage>
        <taxon>Bacteria</taxon>
        <taxon>Bacillati</taxon>
        <taxon>Bacillota</taxon>
        <taxon>Negativicutes</taxon>
        <taxon>Selenomonadales</taxon>
        <taxon>Sporomusaceae</taxon>
        <taxon>Sporomusa</taxon>
    </lineage>
</organism>
<comment type="caution">
    <text evidence="9">The sequence shown here is derived from an EMBL/GenBank/DDBJ whole genome shotgun (WGS) entry which is preliminary data.</text>
</comment>
<dbReference type="Proteomes" id="UP000245702">
    <property type="component" value="Unassembled WGS sequence"/>
</dbReference>
<keyword evidence="5" id="KW-0067">ATP-binding</keyword>
<comment type="similarity">
    <text evidence="1">Belongs to the four-carbon acid sugar kinase family.</text>
</comment>
<dbReference type="InterPro" id="IPR010737">
    <property type="entry name" value="4-carb_acid_sugar_kinase_N"/>
</dbReference>
<feature type="domain" description="Four-carbon acid sugar kinase nucleotide binding" evidence="8">
    <location>
        <begin position="305"/>
        <end position="469"/>
    </location>
</feature>
<dbReference type="Gene3D" id="3.40.980.20">
    <property type="entry name" value="Four-carbon acid sugar kinase, nucleotide binding domain"/>
    <property type="match status" value="1"/>
</dbReference>
<evidence type="ECO:0000259" key="8">
    <source>
        <dbReference type="Pfam" id="PF17042"/>
    </source>
</evidence>
<dbReference type="Gene3D" id="3.40.50.10840">
    <property type="entry name" value="Putative sugar-binding, N-terminal domain"/>
    <property type="match status" value="1"/>
</dbReference>
<dbReference type="SUPFAM" id="SSF142764">
    <property type="entry name" value="YgbK-like"/>
    <property type="match status" value="1"/>
</dbReference>
<accession>A0ABM9W6Y7</accession>
<reference evidence="9 10" key="1">
    <citation type="submission" date="2016-01" db="EMBL/GenBank/DDBJ databases">
        <authorList>
            <person name="Brown R."/>
        </authorList>
    </citation>
    <scope>NUCLEOTIDE SEQUENCE [LARGE SCALE GENOMIC DNA]</scope>
    <source>
        <strain evidence="9">Sporomusa sphaeroides DSM 2875</strain>
    </source>
</reference>
<evidence type="ECO:0000313" key="9">
    <source>
        <dbReference type="EMBL" id="CVK20924.1"/>
    </source>
</evidence>
<protein>
    <recommendedName>
        <fullName evidence="11">Hydroxyacid dehydrogenase</fullName>
    </recommendedName>
</protein>
<evidence type="ECO:0000256" key="2">
    <source>
        <dbReference type="ARBA" id="ARBA00022679"/>
    </source>
</evidence>
<evidence type="ECO:0000256" key="5">
    <source>
        <dbReference type="ARBA" id="ARBA00022840"/>
    </source>
</evidence>
<name>A0ABM9W6Y7_9FIRM</name>
<sequence length="479" mass="52931">MMKSLPHLSADRLKSYPKVDENHVALLLQQAVAGDPRKIIVLDDDPTGTQTVHDISVYTDWTYESVSQGFQEKNKVFYILTNSRGFTQEQTSKAHRDIGAMIARVAGEQGRDYLIVSRSDSTLRGHYPLETMMLQEQWEHHTGKKVDGEIICPYFKEGGRFTIDNIHYVQYGDALVPAGETEFAKDKTFGYTSSDLSAYIEEKSRGLYKKENVVAISLQELRALNIQGIADKLMAMTNFGKVVVNAIDACDIKVFCIALYRAMAQGKQFLFRTAAGFVKELGAITDKPLLTRRDMITGDIAAGGIVVVGSHTQKTTSQLEELKTLPGIQVIEFNSDLVLDEERFQAEIASVVKQEEELLRQGTTVVVHTKRRLLSLEDDSPQDALARSVKISEAVQSLVGRLQVTPAFIVAKGGITSSDIGTKALKIKQANVLGQIRPGIPVWKTGAESKFPQIPFIIFPGNVGEQNTLKEAIAVLLAK</sequence>
<dbReference type="RefSeq" id="WP_198931015.1">
    <property type="nucleotide sequence ID" value="NZ_CP146991.1"/>
</dbReference>
<keyword evidence="4" id="KW-0418">Kinase</keyword>
<dbReference type="Pfam" id="PF17042">
    <property type="entry name" value="NBD_C"/>
    <property type="match status" value="1"/>
</dbReference>
<dbReference type="InterPro" id="IPR031475">
    <property type="entry name" value="NBD_C"/>
</dbReference>
<evidence type="ECO:0000256" key="1">
    <source>
        <dbReference type="ARBA" id="ARBA00005715"/>
    </source>
</evidence>
<evidence type="ECO:0000313" key="10">
    <source>
        <dbReference type="Proteomes" id="UP000245702"/>
    </source>
</evidence>